<dbReference type="Gene3D" id="3.90.190.10">
    <property type="entry name" value="Protein tyrosine phosphatase superfamily"/>
    <property type="match status" value="1"/>
</dbReference>
<keyword evidence="4" id="KW-0904">Protein phosphatase</keyword>
<dbReference type="PROSITE" id="PS50054">
    <property type="entry name" value="TYR_PHOSPHATASE_DUAL"/>
    <property type="match status" value="1"/>
</dbReference>
<dbReference type="InterPro" id="IPR029021">
    <property type="entry name" value="Prot-tyrosine_phosphatase-like"/>
</dbReference>
<feature type="region of interest" description="Disordered" evidence="5">
    <location>
        <begin position="16"/>
        <end position="52"/>
    </location>
</feature>
<evidence type="ECO:0000256" key="3">
    <source>
        <dbReference type="ARBA" id="ARBA00022801"/>
    </source>
</evidence>
<dbReference type="InterPro" id="IPR020422">
    <property type="entry name" value="TYR_PHOSPHATASE_DUAL_dom"/>
</dbReference>
<dbReference type="Pfam" id="PF00782">
    <property type="entry name" value="DSPc"/>
    <property type="match status" value="1"/>
</dbReference>
<dbReference type="GO" id="GO:0005737">
    <property type="term" value="C:cytoplasm"/>
    <property type="evidence" value="ECO:0007669"/>
    <property type="project" value="TreeGrafter"/>
</dbReference>
<dbReference type="PROSITE" id="PS00383">
    <property type="entry name" value="TYR_PHOSPHATASE_1"/>
    <property type="match status" value="1"/>
</dbReference>
<evidence type="ECO:0000256" key="5">
    <source>
        <dbReference type="SAM" id="MobiDB-lite"/>
    </source>
</evidence>
<dbReference type="GO" id="GO:0017017">
    <property type="term" value="F:MAP kinase tyrosine/serine/threonine phosphatase activity"/>
    <property type="evidence" value="ECO:0007669"/>
    <property type="project" value="TreeGrafter"/>
</dbReference>
<evidence type="ECO:0000259" key="7">
    <source>
        <dbReference type="PROSITE" id="PS50056"/>
    </source>
</evidence>
<dbReference type="CDD" id="cd14498">
    <property type="entry name" value="DSP"/>
    <property type="match status" value="1"/>
</dbReference>
<name>A0AAD7I756_9AGAR</name>
<evidence type="ECO:0000256" key="2">
    <source>
        <dbReference type="ARBA" id="ARBA00013064"/>
    </source>
</evidence>
<dbReference type="PANTHER" id="PTHR10159:SF519">
    <property type="entry name" value="DUAL SPECIFICITY PROTEIN PHOSPHATASE MPK3"/>
    <property type="match status" value="1"/>
</dbReference>
<evidence type="ECO:0000313" key="8">
    <source>
        <dbReference type="EMBL" id="KAJ7736581.1"/>
    </source>
</evidence>
<sequence length="206" mass="22763">MITFDSVPPEEMEAMCTPMHRVLSPTTTTPQNKPTTTGSDEKETPRVGAHETSSVSTGALYLGSIAAMHDSDLLHAHDITHLVQVLEVPWLPQDEATAGFKCYRIDVEDRSSATLRPHLAGACDYIRTALDQGESVLVHCQHGVSRSASIVLAYLIRDRVMTYDAAFDLVHARRRCIRPNSGFVRALREWEIECKTNQIPGGAPPR</sequence>
<evidence type="ECO:0000256" key="4">
    <source>
        <dbReference type="ARBA" id="ARBA00022912"/>
    </source>
</evidence>
<organism evidence="8 9">
    <name type="scientific">Mycena maculata</name>
    <dbReference type="NCBI Taxonomy" id="230809"/>
    <lineage>
        <taxon>Eukaryota</taxon>
        <taxon>Fungi</taxon>
        <taxon>Dikarya</taxon>
        <taxon>Basidiomycota</taxon>
        <taxon>Agaricomycotina</taxon>
        <taxon>Agaricomycetes</taxon>
        <taxon>Agaricomycetidae</taxon>
        <taxon>Agaricales</taxon>
        <taxon>Marasmiineae</taxon>
        <taxon>Mycenaceae</taxon>
        <taxon>Mycena</taxon>
    </lineage>
</organism>
<accession>A0AAD7I756</accession>
<dbReference type="EMBL" id="JARJLG010000148">
    <property type="protein sequence ID" value="KAJ7736581.1"/>
    <property type="molecule type" value="Genomic_DNA"/>
</dbReference>
<feature type="compositionally biased region" description="Low complexity" evidence="5">
    <location>
        <begin position="25"/>
        <end position="37"/>
    </location>
</feature>
<dbReference type="GO" id="GO:0033550">
    <property type="term" value="F:MAP kinase tyrosine phosphatase activity"/>
    <property type="evidence" value="ECO:0007669"/>
    <property type="project" value="TreeGrafter"/>
</dbReference>
<evidence type="ECO:0000259" key="6">
    <source>
        <dbReference type="PROSITE" id="PS50054"/>
    </source>
</evidence>
<feature type="domain" description="Tyrosine-protein phosphatase" evidence="6">
    <location>
        <begin position="52"/>
        <end position="196"/>
    </location>
</feature>
<feature type="compositionally biased region" description="Basic and acidic residues" evidence="5">
    <location>
        <begin position="39"/>
        <end position="49"/>
    </location>
</feature>
<feature type="domain" description="Tyrosine specific protein phosphatases" evidence="7">
    <location>
        <begin position="117"/>
        <end position="174"/>
    </location>
</feature>
<keyword evidence="9" id="KW-1185">Reference proteome</keyword>
<gene>
    <name evidence="8" type="ORF">DFH07DRAFT_99664</name>
</gene>
<dbReference type="InterPro" id="IPR000387">
    <property type="entry name" value="Tyr_Pase_dom"/>
</dbReference>
<dbReference type="Proteomes" id="UP001215280">
    <property type="component" value="Unassembled WGS sequence"/>
</dbReference>
<dbReference type="GO" id="GO:0008330">
    <property type="term" value="F:protein tyrosine/threonine phosphatase activity"/>
    <property type="evidence" value="ECO:0007669"/>
    <property type="project" value="TreeGrafter"/>
</dbReference>
<dbReference type="InterPro" id="IPR000340">
    <property type="entry name" value="Dual-sp_phosphatase_cat-dom"/>
</dbReference>
<dbReference type="AlphaFoldDB" id="A0AAD7I756"/>
<evidence type="ECO:0000256" key="1">
    <source>
        <dbReference type="ARBA" id="ARBA00008601"/>
    </source>
</evidence>
<dbReference type="EC" id="3.1.3.48" evidence="2"/>
<comment type="caution">
    <text evidence="8">The sequence shown here is derived from an EMBL/GenBank/DDBJ whole genome shotgun (WGS) entry which is preliminary data.</text>
</comment>
<dbReference type="PANTHER" id="PTHR10159">
    <property type="entry name" value="DUAL SPECIFICITY PROTEIN PHOSPHATASE"/>
    <property type="match status" value="1"/>
</dbReference>
<comment type="similarity">
    <text evidence="1">Belongs to the protein-tyrosine phosphatase family. Non-receptor class dual specificity subfamily.</text>
</comment>
<protein>
    <recommendedName>
        <fullName evidence="2">protein-tyrosine-phosphatase</fullName>
        <ecNumber evidence="2">3.1.3.48</ecNumber>
    </recommendedName>
</protein>
<evidence type="ECO:0000313" key="9">
    <source>
        <dbReference type="Proteomes" id="UP001215280"/>
    </source>
</evidence>
<dbReference type="GO" id="GO:0043409">
    <property type="term" value="P:negative regulation of MAPK cascade"/>
    <property type="evidence" value="ECO:0007669"/>
    <property type="project" value="TreeGrafter"/>
</dbReference>
<dbReference type="SUPFAM" id="SSF52799">
    <property type="entry name" value="(Phosphotyrosine protein) phosphatases II"/>
    <property type="match status" value="1"/>
</dbReference>
<proteinExistence type="inferred from homology"/>
<dbReference type="InterPro" id="IPR016130">
    <property type="entry name" value="Tyr_Pase_AS"/>
</dbReference>
<keyword evidence="3" id="KW-0378">Hydrolase</keyword>
<dbReference type="SMART" id="SM00195">
    <property type="entry name" value="DSPc"/>
    <property type="match status" value="1"/>
</dbReference>
<dbReference type="PROSITE" id="PS50056">
    <property type="entry name" value="TYR_PHOSPHATASE_2"/>
    <property type="match status" value="1"/>
</dbReference>
<reference evidence="8" key="1">
    <citation type="submission" date="2023-03" db="EMBL/GenBank/DDBJ databases">
        <title>Massive genome expansion in bonnet fungi (Mycena s.s.) driven by repeated elements and novel gene families across ecological guilds.</title>
        <authorList>
            <consortium name="Lawrence Berkeley National Laboratory"/>
            <person name="Harder C.B."/>
            <person name="Miyauchi S."/>
            <person name="Viragh M."/>
            <person name="Kuo A."/>
            <person name="Thoen E."/>
            <person name="Andreopoulos B."/>
            <person name="Lu D."/>
            <person name="Skrede I."/>
            <person name="Drula E."/>
            <person name="Henrissat B."/>
            <person name="Morin E."/>
            <person name="Kohler A."/>
            <person name="Barry K."/>
            <person name="LaButti K."/>
            <person name="Morin E."/>
            <person name="Salamov A."/>
            <person name="Lipzen A."/>
            <person name="Mereny Z."/>
            <person name="Hegedus B."/>
            <person name="Baldrian P."/>
            <person name="Stursova M."/>
            <person name="Weitz H."/>
            <person name="Taylor A."/>
            <person name="Grigoriev I.V."/>
            <person name="Nagy L.G."/>
            <person name="Martin F."/>
            <person name="Kauserud H."/>
        </authorList>
    </citation>
    <scope>NUCLEOTIDE SEQUENCE</scope>
    <source>
        <strain evidence="8">CBHHK188m</strain>
    </source>
</reference>